<dbReference type="AlphaFoldDB" id="A0A5N6ILZ3"/>
<reference evidence="1 2" key="1">
    <citation type="submission" date="2019-04" db="EMBL/GenBank/DDBJ databases">
        <title>Fungal friends and foes A comparative genomics study of 23 Aspergillus species from section Flavi.</title>
        <authorList>
            <consortium name="DOE Joint Genome Institute"/>
            <person name="Kjaerbolling I."/>
            <person name="Vesth T.C."/>
            <person name="Frisvad J.C."/>
            <person name="Nybo J.L."/>
            <person name="Theobald S."/>
            <person name="Kildgaard S."/>
            <person name="Petersen T.I."/>
            <person name="Kuo A."/>
            <person name="Sato A."/>
            <person name="Lyhne E.K."/>
            <person name="Kogle M.E."/>
            <person name="Wiebenga A."/>
            <person name="Kun R.S."/>
            <person name="Lubbers R.J."/>
            <person name="Makela M.R."/>
            <person name="Barry K."/>
            <person name="Chovatia M."/>
            <person name="Clum A."/>
            <person name="Daum C."/>
            <person name="Haridas S."/>
            <person name="He G."/>
            <person name="LaButti K."/>
            <person name="Lipzen A."/>
            <person name="Mondo S."/>
            <person name="Pangilinan J."/>
            <person name="Riley R."/>
            <person name="Salamov A."/>
            <person name="Simmons B.A."/>
            <person name="Magnuson J.K."/>
            <person name="Henrissat B."/>
            <person name="Mortensen U.H."/>
            <person name="Larsen T.O."/>
            <person name="De vries R.P."/>
            <person name="Grigoriev I.V."/>
            <person name="Machida M."/>
            <person name="Baker S.E."/>
            <person name="Andersen M.R."/>
        </authorList>
    </citation>
    <scope>NUCLEOTIDE SEQUENCE [LARGE SCALE GENOMIC DNA]</scope>
    <source>
        <strain evidence="1 2">CBS 117635</strain>
    </source>
</reference>
<organism evidence="1 2">
    <name type="scientific">Aspergillus minisclerotigenes</name>
    <dbReference type="NCBI Taxonomy" id="656917"/>
    <lineage>
        <taxon>Eukaryota</taxon>
        <taxon>Fungi</taxon>
        <taxon>Dikarya</taxon>
        <taxon>Ascomycota</taxon>
        <taxon>Pezizomycotina</taxon>
        <taxon>Eurotiomycetes</taxon>
        <taxon>Eurotiomycetidae</taxon>
        <taxon>Eurotiales</taxon>
        <taxon>Aspergillaceae</taxon>
        <taxon>Aspergillus</taxon>
        <taxon>Aspergillus subgen. Circumdati</taxon>
    </lineage>
</organism>
<dbReference type="EMBL" id="ML732892">
    <property type="protein sequence ID" value="KAB8267702.1"/>
    <property type="molecule type" value="Genomic_DNA"/>
</dbReference>
<evidence type="ECO:0000313" key="1">
    <source>
        <dbReference type="EMBL" id="KAB8267702.1"/>
    </source>
</evidence>
<gene>
    <name evidence="1" type="ORF">BDV30DRAFT_219586</name>
</gene>
<evidence type="ECO:0000313" key="2">
    <source>
        <dbReference type="Proteomes" id="UP000326289"/>
    </source>
</evidence>
<sequence>MASDRKIHWGIMSPSATKMKINFVVALMASHGYVKDGASLEFVHATHHNEKPDSTKKRNRQAVWPSEENLEIAPEIGYGHFLDE</sequence>
<proteinExistence type="predicted"/>
<name>A0A5N6ILZ3_9EURO</name>
<protein>
    <submittedName>
        <fullName evidence="1">Uncharacterized protein</fullName>
    </submittedName>
</protein>
<accession>A0A5N6ILZ3</accession>
<dbReference type="Proteomes" id="UP000326289">
    <property type="component" value="Unassembled WGS sequence"/>
</dbReference>
<keyword evidence="2" id="KW-1185">Reference proteome</keyword>